<dbReference type="GO" id="GO:0046872">
    <property type="term" value="F:metal ion binding"/>
    <property type="evidence" value="ECO:0007669"/>
    <property type="project" value="UniProtKB-KW"/>
</dbReference>
<dbReference type="GO" id="GO:0008641">
    <property type="term" value="F:ubiquitin-like modifier activating enzyme activity"/>
    <property type="evidence" value="ECO:0007669"/>
    <property type="project" value="InterPro"/>
</dbReference>
<dbReference type="EMBL" id="AMRV01000003">
    <property type="protein sequence ID" value="EMD83330.1"/>
    <property type="molecule type" value="Genomic_DNA"/>
</dbReference>
<dbReference type="Proteomes" id="UP000011717">
    <property type="component" value="Unassembled WGS sequence"/>
</dbReference>
<gene>
    <name evidence="7" type="ORF">C725_1231</name>
</gene>
<dbReference type="Gene3D" id="3.40.50.720">
    <property type="entry name" value="NAD(P)-binding Rossmann-like Domain"/>
    <property type="match status" value="1"/>
</dbReference>
<keyword evidence="5" id="KW-0482">Metalloprotease</keyword>
<evidence type="ECO:0000256" key="5">
    <source>
        <dbReference type="ARBA" id="ARBA00023049"/>
    </source>
</evidence>
<dbReference type="Gene3D" id="3.40.140.10">
    <property type="entry name" value="Cytidine Deaminase, domain 2"/>
    <property type="match status" value="1"/>
</dbReference>
<name>M2SDB3_9SPHN</name>
<keyword evidence="4" id="KW-0862">Zinc</keyword>
<dbReference type="InterPro" id="IPR028090">
    <property type="entry name" value="JAB_dom_prok"/>
</dbReference>
<evidence type="ECO:0000256" key="1">
    <source>
        <dbReference type="ARBA" id="ARBA00022670"/>
    </source>
</evidence>
<feature type="domain" description="JAB" evidence="6">
    <location>
        <begin position="630"/>
        <end position="744"/>
    </location>
</feature>
<evidence type="ECO:0000313" key="7">
    <source>
        <dbReference type="EMBL" id="EMD83330.1"/>
    </source>
</evidence>
<evidence type="ECO:0000259" key="6">
    <source>
        <dbReference type="Pfam" id="PF14464"/>
    </source>
</evidence>
<dbReference type="GO" id="GO:0008237">
    <property type="term" value="F:metallopeptidase activity"/>
    <property type="evidence" value="ECO:0007669"/>
    <property type="project" value="UniProtKB-KW"/>
</dbReference>
<keyword evidence="1" id="KW-0645">Protease</keyword>
<dbReference type="Pfam" id="PF14457">
    <property type="entry name" value="Prok-E2_A"/>
    <property type="match status" value="1"/>
</dbReference>
<evidence type="ECO:0000313" key="8">
    <source>
        <dbReference type="Proteomes" id="UP000011717"/>
    </source>
</evidence>
<dbReference type="AlphaFoldDB" id="M2SDB3"/>
<dbReference type="SUPFAM" id="SSF102712">
    <property type="entry name" value="JAB1/MPN domain"/>
    <property type="match status" value="1"/>
</dbReference>
<organism evidence="7 8">
    <name type="scientific">Pacificimonas flava</name>
    <dbReference type="NCBI Taxonomy" id="1234595"/>
    <lineage>
        <taxon>Bacteria</taxon>
        <taxon>Pseudomonadati</taxon>
        <taxon>Pseudomonadota</taxon>
        <taxon>Alphaproteobacteria</taxon>
        <taxon>Sphingomonadales</taxon>
        <taxon>Sphingosinicellaceae</taxon>
        <taxon>Pacificimonas</taxon>
    </lineage>
</organism>
<dbReference type="InterPro" id="IPR035985">
    <property type="entry name" value="Ubiquitin-activating_enz"/>
</dbReference>
<dbReference type="SUPFAM" id="SSF69572">
    <property type="entry name" value="Activating enzymes of the ubiquitin-like proteins"/>
    <property type="match status" value="1"/>
</dbReference>
<dbReference type="Pfam" id="PF14464">
    <property type="entry name" value="Prok-JAB"/>
    <property type="match status" value="1"/>
</dbReference>
<reference evidence="7 8" key="1">
    <citation type="journal article" date="2013" name="Genome Announc.">
        <title>Draft Genome Sequence of Strain JLT2015T, Belonging to the Family Sphingomonadaceae of the Alphaproteobacteria.</title>
        <authorList>
            <person name="Tang K."/>
            <person name="Liu K."/>
            <person name="Li S."/>
            <person name="Jiao N."/>
        </authorList>
    </citation>
    <scope>NUCLEOTIDE SEQUENCE [LARGE SCALE GENOMIC DNA]</scope>
    <source>
        <strain evidence="7 8">JLT2015</strain>
    </source>
</reference>
<accession>M2SDB3</accession>
<sequence length="760" mass="81741">MATEAGTDPAEHLLRVALTHPECVGGAVLDPEGGRPSIRIDMNVEMPLDMKADGISSSGVRTCEPVVLKLPAAYPWQSPRFYLREDFPRNFPHLMPFAVTPRPCLVEGNQDEYFLQFGLVEYGIFHLVEQLALWLRKAAISDLISSEQGWEPMLRRDFRDILEIDADAARNAVTKNGGWVVWQGRFFRRGTPEACLNDVTETWISSKGVQTPLTQKADDKTFTSRRADLAASLGNTLVGVVWPDKNPDGAPRISATYLPESVATLRDLRARAAEVGCGRGLQAFLANVERSFTGMSLLAPIPIGIVLCVRRPIHLIDSTSDIELLPYVVEIRANQNRTSLFALGDDEPVAPTMHYQSLTAALLQGLSGAPARAGLAMLGCGSVGSKLAMHAVRGGQDIVTVSDESSLRPHNLARHALGAEHVSSNKAEALAMELVGFGKAPTVHKGDLSHDLRDPEHVKQIIPKTAGAAINSTASLSVREALVSAATPRLRARLFEAALFGRGRGAFLLADGKGHNPSHCDLIAELYATIDGGRAAELLFDPAGGLTEIQIGQGCGSLTMTMEDARLSGMTASLSQEVSRALDTPVQQGLIVIGTADEDSPSTCWTRYNVPAFETVSIAGSDGWQLRLSRRVADRIRAEAKACPSVETGGVMIGLTSARLKTVTVVDLLEAPADSRRTPALFVLGTDGLQSAIRNRHEQSGRTLFDVGTWHSHLGDEGPSSTDWKTAADLAAERTPPSILLITTPARFHALVSPRKDGDG</sequence>
<keyword evidence="3" id="KW-0378">Hydrolase</keyword>
<evidence type="ECO:0000256" key="4">
    <source>
        <dbReference type="ARBA" id="ARBA00022833"/>
    </source>
</evidence>
<keyword evidence="2" id="KW-0479">Metal-binding</keyword>
<dbReference type="GO" id="GO:0006508">
    <property type="term" value="P:proteolysis"/>
    <property type="evidence" value="ECO:0007669"/>
    <property type="project" value="UniProtKB-KW"/>
</dbReference>
<comment type="caution">
    <text evidence="7">The sequence shown here is derived from an EMBL/GenBank/DDBJ whole genome shotgun (WGS) entry which is preliminary data.</text>
</comment>
<evidence type="ECO:0000256" key="2">
    <source>
        <dbReference type="ARBA" id="ARBA00022723"/>
    </source>
</evidence>
<protein>
    <recommendedName>
        <fullName evidence="6">JAB domain-containing protein</fullName>
    </recommendedName>
</protein>
<proteinExistence type="predicted"/>
<evidence type="ECO:0000256" key="3">
    <source>
        <dbReference type="ARBA" id="ARBA00022801"/>
    </source>
</evidence>
<dbReference type="InterPro" id="IPR032865">
    <property type="entry name" value="Prok-E2_A"/>
</dbReference>
<keyword evidence="8" id="KW-1185">Reference proteome</keyword>